<dbReference type="InterPro" id="IPR050624">
    <property type="entry name" value="HTH-type_Tx_Regulator"/>
</dbReference>
<dbReference type="PROSITE" id="PS50977">
    <property type="entry name" value="HTH_TETR_2"/>
    <property type="match status" value="1"/>
</dbReference>
<evidence type="ECO:0000313" key="5">
    <source>
        <dbReference type="Proteomes" id="UP001144612"/>
    </source>
</evidence>
<dbReference type="Pfam" id="PF00440">
    <property type="entry name" value="TetR_N"/>
    <property type="match status" value="1"/>
</dbReference>
<gene>
    <name evidence="4" type="ORF">OW729_01275</name>
</gene>
<dbReference type="PRINTS" id="PR00455">
    <property type="entry name" value="HTHTETR"/>
</dbReference>
<organism evidence="4 5">
    <name type="scientific">Clostridium brassicae</name>
    <dbReference type="NCBI Taxonomy" id="2999072"/>
    <lineage>
        <taxon>Bacteria</taxon>
        <taxon>Bacillati</taxon>
        <taxon>Bacillota</taxon>
        <taxon>Clostridia</taxon>
        <taxon>Eubacteriales</taxon>
        <taxon>Clostridiaceae</taxon>
        <taxon>Clostridium</taxon>
    </lineage>
</organism>
<evidence type="ECO:0000259" key="3">
    <source>
        <dbReference type="PROSITE" id="PS50977"/>
    </source>
</evidence>
<protein>
    <submittedName>
        <fullName evidence="4">TetR/AcrR family transcriptional regulator</fullName>
    </submittedName>
</protein>
<evidence type="ECO:0000313" key="4">
    <source>
        <dbReference type="EMBL" id="MCY6957229.1"/>
    </source>
</evidence>
<keyword evidence="5" id="KW-1185">Reference proteome</keyword>
<feature type="DNA-binding region" description="H-T-H motif" evidence="2">
    <location>
        <begin position="34"/>
        <end position="53"/>
    </location>
</feature>
<dbReference type="Gene3D" id="1.10.357.10">
    <property type="entry name" value="Tetracycline Repressor, domain 2"/>
    <property type="match status" value="1"/>
</dbReference>
<dbReference type="Gene3D" id="1.10.10.60">
    <property type="entry name" value="Homeodomain-like"/>
    <property type="match status" value="1"/>
</dbReference>
<dbReference type="PANTHER" id="PTHR43479">
    <property type="entry name" value="ACREF/ENVCD OPERON REPRESSOR-RELATED"/>
    <property type="match status" value="1"/>
</dbReference>
<dbReference type="RefSeq" id="WP_268059584.1">
    <property type="nucleotide sequence ID" value="NZ_JAPQFJ010000001.1"/>
</dbReference>
<dbReference type="SUPFAM" id="SSF48498">
    <property type="entry name" value="Tetracyclin repressor-like, C-terminal domain"/>
    <property type="match status" value="1"/>
</dbReference>
<dbReference type="PANTHER" id="PTHR43479:SF11">
    <property type="entry name" value="ACREF_ENVCD OPERON REPRESSOR-RELATED"/>
    <property type="match status" value="1"/>
</dbReference>
<keyword evidence="1 2" id="KW-0238">DNA-binding</keyword>
<evidence type="ECO:0000256" key="1">
    <source>
        <dbReference type="ARBA" id="ARBA00023125"/>
    </source>
</evidence>
<sequence>MGKERQMRKQEEIKKLIMDTARNIISKEGIEGLSIRKITNKIEYSPAIIYHYFKDKNEIVESVMMEGYKKILNSIKKAKINYDEPEKEIKEVFTNYIKAALEYSEEYKAFMLNDNPSILNRIGILEKGISQKRQSLQLLCNNIQRGVKQGRYIPCDAELTAQIIWTSTFGLIIRLIIEKNTPKEQVDNLIERHFTLLFNGVILTKEE</sequence>
<proteinExistence type="predicted"/>
<dbReference type="EMBL" id="JAPQFJ010000001">
    <property type="protein sequence ID" value="MCY6957229.1"/>
    <property type="molecule type" value="Genomic_DNA"/>
</dbReference>
<dbReference type="SUPFAM" id="SSF46689">
    <property type="entry name" value="Homeodomain-like"/>
    <property type="match status" value="1"/>
</dbReference>
<dbReference type="InterPro" id="IPR001647">
    <property type="entry name" value="HTH_TetR"/>
</dbReference>
<evidence type="ECO:0000256" key="2">
    <source>
        <dbReference type="PROSITE-ProRule" id="PRU00335"/>
    </source>
</evidence>
<accession>A0ABT4D863</accession>
<dbReference type="InterPro" id="IPR036271">
    <property type="entry name" value="Tet_transcr_reg_TetR-rel_C_sf"/>
</dbReference>
<reference evidence="4" key="1">
    <citation type="submission" date="2022-12" db="EMBL/GenBank/DDBJ databases">
        <title>Clostridium sp. nov., isolated from industrial wastewater.</title>
        <authorList>
            <person name="Jiayan W."/>
        </authorList>
    </citation>
    <scope>NUCLEOTIDE SEQUENCE</scope>
    <source>
        <strain evidence="4">ZC22-4</strain>
    </source>
</reference>
<feature type="domain" description="HTH tetR-type" evidence="3">
    <location>
        <begin position="11"/>
        <end position="71"/>
    </location>
</feature>
<dbReference type="Proteomes" id="UP001144612">
    <property type="component" value="Unassembled WGS sequence"/>
</dbReference>
<name>A0ABT4D863_9CLOT</name>
<comment type="caution">
    <text evidence="4">The sequence shown here is derived from an EMBL/GenBank/DDBJ whole genome shotgun (WGS) entry which is preliminary data.</text>
</comment>
<dbReference type="InterPro" id="IPR009057">
    <property type="entry name" value="Homeodomain-like_sf"/>
</dbReference>